<dbReference type="Proteomes" id="UP000632125">
    <property type="component" value="Unassembled WGS sequence"/>
</dbReference>
<organism evidence="1 2">
    <name type="scientific">Paenibacillus arenilitoris</name>
    <dbReference type="NCBI Taxonomy" id="2772299"/>
    <lineage>
        <taxon>Bacteria</taxon>
        <taxon>Bacillati</taxon>
        <taxon>Bacillota</taxon>
        <taxon>Bacilli</taxon>
        <taxon>Bacillales</taxon>
        <taxon>Paenibacillaceae</taxon>
        <taxon>Paenibacillus</taxon>
    </lineage>
</organism>
<name>A0A927CSP9_9BACL</name>
<protein>
    <submittedName>
        <fullName evidence="1">YwbE family protein</fullName>
    </submittedName>
</protein>
<dbReference type="InterPro" id="IPR019240">
    <property type="entry name" value="DUF2196"/>
</dbReference>
<dbReference type="AlphaFoldDB" id="A0A927CSP9"/>
<comment type="caution">
    <text evidence="1">The sequence shown here is derived from an EMBL/GenBank/DDBJ whole genome shotgun (WGS) entry which is preliminary data.</text>
</comment>
<gene>
    <name evidence="1" type="ORF">IDH41_30775</name>
</gene>
<keyword evidence="2" id="KW-1185">Reference proteome</keyword>
<dbReference type="PANTHER" id="PTHR40069:SF1">
    <property type="entry name" value="YWBE PROTEIN"/>
    <property type="match status" value="1"/>
</dbReference>
<dbReference type="RefSeq" id="WP_190868128.1">
    <property type="nucleotide sequence ID" value="NZ_JACXIY010000069.1"/>
</dbReference>
<sequence length="66" mass="7197">MNGTERSAIRAGLQVDIVLKQDQRTGKLIRGVVKDILTNSPNHPHGIKVRLTDGQVGRVKQIIAGE</sequence>
<dbReference type="PANTHER" id="PTHR40069">
    <property type="entry name" value="YWBE PROTEIN"/>
    <property type="match status" value="1"/>
</dbReference>
<accession>A0A927CSP9</accession>
<proteinExistence type="predicted"/>
<dbReference type="Pfam" id="PF09962">
    <property type="entry name" value="DUF2196"/>
    <property type="match status" value="1"/>
</dbReference>
<evidence type="ECO:0000313" key="1">
    <source>
        <dbReference type="EMBL" id="MBD2872952.1"/>
    </source>
</evidence>
<evidence type="ECO:0000313" key="2">
    <source>
        <dbReference type="Proteomes" id="UP000632125"/>
    </source>
</evidence>
<reference evidence="1" key="1">
    <citation type="submission" date="2020-09" db="EMBL/GenBank/DDBJ databases">
        <title>A novel bacterium of genus Paenibacillus, isolated from South China Sea.</title>
        <authorList>
            <person name="Huang H."/>
            <person name="Mo K."/>
            <person name="Hu Y."/>
        </authorList>
    </citation>
    <scope>NUCLEOTIDE SEQUENCE</scope>
    <source>
        <strain evidence="1">IB182493</strain>
    </source>
</reference>
<dbReference type="NCBIfam" id="TIGR03833">
    <property type="entry name" value="YwbE family protein"/>
    <property type="match status" value="1"/>
</dbReference>
<dbReference type="EMBL" id="JACXIY010000069">
    <property type="protein sequence ID" value="MBD2872952.1"/>
    <property type="molecule type" value="Genomic_DNA"/>
</dbReference>